<feature type="transmembrane region" description="Helical" evidence="2">
    <location>
        <begin position="59"/>
        <end position="78"/>
    </location>
</feature>
<dbReference type="Pfam" id="PF04519">
    <property type="entry name" value="Bactofilin"/>
    <property type="match status" value="1"/>
</dbReference>
<gene>
    <name evidence="3" type="ORF">DXA38_18280</name>
</gene>
<organism evidence="3 4">
    <name type="scientific">Clostridium innocuum</name>
    <dbReference type="NCBI Taxonomy" id="1522"/>
    <lineage>
        <taxon>Bacteria</taxon>
        <taxon>Bacillati</taxon>
        <taxon>Bacillota</taxon>
        <taxon>Clostridia</taxon>
        <taxon>Eubacteriales</taxon>
        <taxon>Clostridiaceae</taxon>
        <taxon>Clostridium</taxon>
    </lineage>
</organism>
<sequence>MKEKEDTILSPRRKRKKSTTEVIFLVLKEYVDQLIFIGIPLLILILQIMQVWADTKQGSLMAMLLKWGLLMVLLGRGIQKLYQRYFPNKKPVQEKEQKAKQQKPITQTVVKPVLVESLPVQPVKESATLIPEDMHIHGDVEVQRDLSIYGIVEGNVYCKGDIRLFGRVNGNLRCQNLFVDKAELEGDIQCNETIYLSPKSIVIGDIVAWRMLHKGYMKGNAYVRESVRMEKSSYLVGDVTSMEIEVEEGASIQGRMRIEAIPYGEATYDL</sequence>
<dbReference type="PANTHER" id="PTHR35024">
    <property type="entry name" value="HYPOTHETICAL CYTOSOLIC PROTEIN"/>
    <property type="match status" value="1"/>
</dbReference>
<protein>
    <submittedName>
        <fullName evidence="3">Polymer-forming cytoskeletal protein</fullName>
    </submittedName>
</protein>
<evidence type="ECO:0000313" key="4">
    <source>
        <dbReference type="Proteomes" id="UP000260025"/>
    </source>
</evidence>
<dbReference type="EMBL" id="QVEV01000037">
    <property type="protein sequence ID" value="RGC11347.1"/>
    <property type="molecule type" value="Genomic_DNA"/>
</dbReference>
<comment type="caution">
    <text evidence="3">The sequence shown here is derived from an EMBL/GenBank/DDBJ whole genome shotgun (WGS) entry which is preliminary data.</text>
</comment>
<proteinExistence type="inferred from homology"/>
<keyword evidence="2" id="KW-0812">Transmembrane</keyword>
<dbReference type="InterPro" id="IPR007607">
    <property type="entry name" value="BacA/B"/>
</dbReference>
<evidence type="ECO:0000256" key="2">
    <source>
        <dbReference type="SAM" id="Phobius"/>
    </source>
</evidence>
<dbReference type="AlphaFoldDB" id="A0A3E2VKR8"/>
<evidence type="ECO:0000313" key="3">
    <source>
        <dbReference type="EMBL" id="RGC11347.1"/>
    </source>
</evidence>
<name>A0A3E2VKR8_CLOIN</name>
<dbReference type="Proteomes" id="UP000260025">
    <property type="component" value="Unassembled WGS sequence"/>
</dbReference>
<dbReference type="PANTHER" id="PTHR35024:SF4">
    <property type="entry name" value="POLYMER-FORMING CYTOSKELETAL PROTEIN"/>
    <property type="match status" value="1"/>
</dbReference>
<dbReference type="RefSeq" id="WP_117444452.1">
    <property type="nucleotide sequence ID" value="NZ_JAJFEN010000004.1"/>
</dbReference>
<comment type="similarity">
    <text evidence="1">Belongs to the bactofilin family.</text>
</comment>
<keyword evidence="2" id="KW-1133">Transmembrane helix</keyword>
<evidence type="ECO:0000256" key="1">
    <source>
        <dbReference type="ARBA" id="ARBA00044755"/>
    </source>
</evidence>
<keyword evidence="2" id="KW-0472">Membrane</keyword>
<reference evidence="3 4" key="1">
    <citation type="submission" date="2018-08" db="EMBL/GenBank/DDBJ databases">
        <title>A genome reference for cultivated species of the human gut microbiota.</title>
        <authorList>
            <person name="Zou Y."/>
            <person name="Xue W."/>
            <person name="Luo G."/>
        </authorList>
    </citation>
    <scope>NUCLEOTIDE SEQUENCE [LARGE SCALE GENOMIC DNA]</scope>
    <source>
        <strain evidence="3 4">OF01-2LB</strain>
    </source>
</reference>
<accession>A0A3E2VKR8</accession>